<feature type="chain" id="PRO_5019754977" evidence="1">
    <location>
        <begin position="19"/>
        <end position="290"/>
    </location>
</feature>
<dbReference type="EMBL" id="OOIL02003392">
    <property type="protein sequence ID" value="VFQ87834.1"/>
    <property type="molecule type" value="Genomic_DNA"/>
</dbReference>
<dbReference type="PANTHER" id="PTHR47165">
    <property type="entry name" value="OS03G0429900 PROTEIN"/>
    <property type="match status" value="1"/>
</dbReference>
<keyword evidence="1" id="KW-0732">Signal</keyword>
<keyword evidence="3" id="KW-1185">Reference proteome</keyword>
<name>A0A484MIF8_9ASTE</name>
<protein>
    <submittedName>
        <fullName evidence="2">Uncharacterized protein</fullName>
    </submittedName>
</protein>
<reference evidence="2 3" key="1">
    <citation type="submission" date="2018-04" db="EMBL/GenBank/DDBJ databases">
        <authorList>
            <person name="Vogel A."/>
        </authorList>
    </citation>
    <scope>NUCLEOTIDE SEQUENCE [LARGE SCALE GENOMIC DNA]</scope>
</reference>
<organism evidence="2 3">
    <name type="scientific">Cuscuta campestris</name>
    <dbReference type="NCBI Taxonomy" id="132261"/>
    <lineage>
        <taxon>Eukaryota</taxon>
        <taxon>Viridiplantae</taxon>
        <taxon>Streptophyta</taxon>
        <taxon>Embryophyta</taxon>
        <taxon>Tracheophyta</taxon>
        <taxon>Spermatophyta</taxon>
        <taxon>Magnoliopsida</taxon>
        <taxon>eudicotyledons</taxon>
        <taxon>Gunneridae</taxon>
        <taxon>Pentapetalae</taxon>
        <taxon>asterids</taxon>
        <taxon>lamiids</taxon>
        <taxon>Solanales</taxon>
        <taxon>Convolvulaceae</taxon>
        <taxon>Cuscuteae</taxon>
        <taxon>Cuscuta</taxon>
        <taxon>Cuscuta subgen. Grammica</taxon>
        <taxon>Cuscuta sect. Cleistogrammica</taxon>
    </lineage>
</organism>
<sequence>MIIKTALLPVCILKDSLAAACLLSGTAIHATVQRSLVGTFEKRINEGYERIPVHGLKLTTISEILKADSNYPYLLDTMGVLTAVGKQKEIVKESKRTKMIEIQLEADGATLDITLFGEYIDKIKSFFGRQPLENAIIVIQYAKLKTFQGKIILQNVMYGTRLLLNPEIEEVVAFRQRVIGVARNRQPLELACDDITVVQQNEFLDAKRTTTISLLKDGIELSVRDDSSSTIFVLFDHEASLILNTSCSLLLEKTDSDGNTENPQEFVDFLLDLGKNPRSTPSQWAMHHHV</sequence>
<dbReference type="Gene3D" id="2.40.50.140">
    <property type="entry name" value="Nucleic acid-binding proteins"/>
    <property type="match status" value="2"/>
</dbReference>
<dbReference type="CDD" id="cd04481">
    <property type="entry name" value="RPA1_DBD_B_like"/>
    <property type="match status" value="1"/>
</dbReference>
<dbReference type="PANTHER" id="PTHR47165:SF4">
    <property type="entry name" value="OS03G0429900 PROTEIN"/>
    <property type="match status" value="1"/>
</dbReference>
<dbReference type="AlphaFoldDB" id="A0A484MIF8"/>
<dbReference type="Proteomes" id="UP000595140">
    <property type="component" value="Unassembled WGS sequence"/>
</dbReference>
<proteinExistence type="predicted"/>
<accession>A0A484MIF8</accession>
<evidence type="ECO:0000313" key="2">
    <source>
        <dbReference type="EMBL" id="VFQ87834.1"/>
    </source>
</evidence>
<gene>
    <name evidence="2" type="ORF">CCAM_LOCUS29610</name>
</gene>
<evidence type="ECO:0000256" key="1">
    <source>
        <dbReference type="SAM" id="SignalP"/>
    </source>
</evidence>
<dbReference type="InterPro" id="IPR012340">
    <property type="entry name" value="NA-bd_OB-fold"/>
</dbReference>
<dbReference type="SUPFAM" id="SSF50249">
    <property type="entry name" value="Nucleic acid-binding proteins"/>
    <property type="match status" value="1"/>
</dbReference>
<dbReference type="OrthoDB" id="1924490at2759"/>
<evidence type="ECO:0000313" key="3">
    <source>
        <dbReference type="Proteomes" id="UP000595140"/>
    </source>
</evidence>
<feature type="signal peptide" evidence="1">
    <location>
        <begin position="1"/>
        <end position="18"/>
    </location>
</feature>